<sequence>MLPLKFGCLLPEQV</sequence>
<proteinExistence type="predicted"/>
<reference evidence="1" key="1">
    <citation type="submission" date="2014-11" db="EMBL/GenBank/DDBJ databases">
        <authorList>
            <person name="Amaro Gonzalez C."/>
        </authorList>
    </citation>
    <scope>NUCLEOTIDE SEQUENCE</scope>
</reference>
<name>A0A0E9XIN4_ANGAN</name>
<organism evidence="1">
    <name type="scientific">Anguilla anguilla</name>
    <name type="common">European freshwater eel</name>
    <name type="synonym">Muraena anguilla</name>
    <dbReference type="NCBI Taxonomy" id="7936"/>
    <lineage>
        <taxon>Eukaryota</taxon>
        <taxon>Metazoa</taxon>
        <taxon>Chordata</taxon>
        <taxon>Craniata</taxon>
        <taxon>Vertebrata</taxon>
        <taxon>Euteleostomi</taxon>
        <taxon>Actinopterygii</taxon>
        <taxon>Neopterygii</taxon>
        <taxon>Teleostei</taxon>
        <taxon>Anguilliformes</taxon>
        <taxon>Anguillidae</taxon>
        <taxon>Anguilla</taxon>
    </lineage>
</organism>
<reference evidence="1" key="2">
    <citation type="journal article" date="2015" name="Fish Shellfish Immunol.">
        <title>Early steps in the European eel (Anguilla anguilla)-Vibrio vulnificus interaction in the gills: Role of the RtxA13 toxin.</title>
        <authorList>
            <person name="Callol A."/>
            <person name="Pajuelo D."/>
            <person name="Ebbesson L."/>
            <person name="Teles M."/>
            <person name="MacKenzie S."/>
            <person name="Amaro C."/>
        </authorList>
    </citation>
    <scope>NUCLEOTIDE SEQUENCE</scope>
</reference>
<protein>
    <submittedName>
        <fullName evidence="1">Uncharacterized protein</fullName>
    </submittedName>
</protein>
<dbReference type="EMBL" id="GBXM01007029">
    <property type="protein sequence ID" value="JAI01549.1"/>
    <property type="molecule type" value="Transcribed_RNA"/>
</dbReference>
<accession>A0A0E9XIN4</accession>
<evidence type="ECO:0000313" key="1">
    <source>
        <dbReference type="EMBL" id="JAI01549.1"/>
    </source>
</evidence>